<accession>A0ABD5Z6J1</accession>
<dbReference type="InterPro" id="IPR058440">
    <property type="entry name" value="DUF8127"/>
</dbReference>
<dbReference type="AlphaFoldDB" id="A0ABD5Z6J1"/>
<dbReference type="RefSeq" id="WP_279527539.1">
    <property type="nucleotide sequence ID" value="NZ_CP122312.1"/>
</dbReference>
<proteinExistence type="predicted"/>
<evidence type="ECO:0000313" key="1">
    <source>
        <dbReference type="EMBL" id="MFC7200775.1"/>
    </source>
</evidence>
<organism evidence="1 2">
    <name type="scientific">Halospeciosus flavus</name>
    <dbReference type="NCBI Taxonomy" id="3032283"/>
    <lineage>
        <taxon>Archaea</taxon>
        <taxon>Methanobacteriati</taxon>
        <taxon>Methanobacteriota</taxon>
        <taxon>Stenosarchaea group</taxon>
        <taxon>Halobacteria</taxon>
        <taxon>Halobacteriales</taxon>
        <taxon>Halobacteriaceae</taxon>
        <taxon>Halospeciosus</taxon>
    </lineage>
</organism>
<keyword evidence="2" id="KW-1185">Reference proteome</keyword>
<evidence type="ECO:0000313" key="2">
    <source>
        <dbReference type="Proteomes" id="UP001596447"/>
    </source>
</evidence>
<dbReference type="Proteomes" id="UP001596447">
    <property type="component" value="Unassembled WGS sequence"/>
</dbReference>
<dbReference type="Pfam" id="PF26448">
    <property type="entry name" value="DUF8127"/>
    <property type="match status" value="1"/>
</dbReference>
<dbReference type="EMBL" id="JBHTAR010000011">
    <property type="protein sequence ID" value="MFC7200775.1"/>
    <property type="molecule type" value="Genomic_DNA"/>
</dbReference>
<name>A0ABD5Z6J1_9EURY</name>
<gene>
    <name evidence="1" type="ORF">ACFQJ9_15380</name>
</gene>
<reference evidence="1 2" key="1">
    <citation type="journal article" date="2019" name="Int. J. Syst. Evol. Microbiol.">
        <title>The Global Catalogue of Microorganisms (GCM) 10K type strain sequencing project: providing services to taxonomists for standard genome sequencing and annotation.</title>
        <authorList>
            <consortium name="The Broad Institute Genomics Platform"/>
            <consortium name="The Broad Institute Genome Sequencing Center for Infectious Disease"/>
            <person name="Wu L."/>
            <person name="Ma J."/>
        </authorList>
    </citation>
    <scope>NUCLEOTIDE SEQUENCE [LARGE SCALE GENOMIC DNA]</scope>
    <source>
        <strain evidence="1 2">XZGYJ-43</strain>
    </source>
</reference>
<sequence length="220" mass="24612">MASRPTKVLLAIGLGTLLLVNPAFALPVDQTETYTYAAQEIDDAHDAETTLSFDARVLDCHQESRHCLFERGAMSNSTRVPAGDYPDTNPANYRFVRLDSEFYRPTARIENESYVLGLENVTGQTVLDSLARHDEQGLPDLAEHVLAEGRASTTIDWRREPLYDEPLLVESNGSYYVVQMVASETNEPITEAWWFRLCRGLLSCIGGGLVLYGYYLQNPS</sequence>
<comment type="caution">
    <text evidence="1">The sequence shown here is derived from an EMBL/GenBank/DDBJ whole genome shotgun (WGS) entry which is preliminary data.</text>
</comment>
<protein>
    <submittedName>
        <fullName evidence="1">Uncharacterized protein</fullName>
    </submittedName>
</protein>